<name>A0A242AMG4_ENTFC</name>
<protein>
    <submittedName>
        <fullName evidence="1">RepB2</fullName>
    </submittedName>
</protein>
<evidence type="ECO:0000313" key="1">
    <source>
        <dbReference type="EMBL" id="OTN82237.1"/>
    </source>
</evidence>
<proteinExistence type="predicted"/>
<gene>
    <name evidence="1" type="ORF">A5810_003227</name>
</gene>
<dbReference type="EMBL" id="NGKW01000049">
    <property type="protein sequence ID" value="OTN82237.1"/>
    <property type="molecule type" value="Genomic_DNA"/>
</dbReference>
<accession>A0A242AMG4</accession>
<organism evidence="1 2">
    <name type="scientific">Enterococcus faecium</name>
    <name type="common">Streptococcus faecium</name>
    <dbReference type="NCBI Taxonomy" id="1352"/>
    <lineage>
        <taxon>Bacteria</taxon>
        <taxon>Bacillati</taxon>
        <taxon>Bacillota</taxon>
        <taxon>Bacilli</taxon>
        <taxon>Lactobacillales</taxon>
        <taxon>Enterococcaceae</taxon>
        <taxon>Enterococcus</taxon>
    </lineage>
</organism>
<evidence type="ECO:0000313" key="2">
    <source>
        <dbReference type="Proteomes" id="UP000194885"/>
    </source>
</evidence>
<reference evidence="1 2" key="1">
    <citation type="submission" date="2017-05" db="EMBL/GenBank/DDBJ databases">
        <title>The Genome Sequence of Enterococcus faecium 7H8_DIV0219.</title>
        <authorList>
            <consortium name="The Broad Institute Genomics Platform"/>
            <consortium name="The Broad Institute Genomic Center for Infectious Diseases"/>
            <person name="Earl A."/>
            <person name="Manson A."/>
            <person name="Schwartman J."/>
            <person name="Gilmore M."/>
            <person name="Abouelleil A."/>
            <person name="Cao P."/>
            <person name="Chapman S."/>
            <person name="Cusick C."/>
            <person name="Shea T."/>
            <person name="Young S."/>
            <person name="Neafsey D."/>
            <person name="Nusbaum C."/>
            <person name="Birren B."/>
        </authorList>
    </citation>
    <scope>NUCLEOTIDE SEQUENCE [LARGE SCALE GENOMIC DNA]</scope>
    <source>
        <strain evidence="1 2">7H8_DIV0219</strain>
    </source>
</reference>
<sequence length="83" mass="9820">MQYLEYMDFFVKEFSTNLYVAGVIPVMLESGDSVDQEMYKRAQEIYRKHLINNIVLKNARLKRYDGPGITIEKTKKGLLKQWD</sequence>
<dbReference type="Proteomes" id="UP000194885">
    <property type="component" value="Unassembled WGS sequence"/>
</dbReference>
<dbReference type="AlphaFoldDB" id="A0A242AMG4"/>
<comment type="caution">
    <text evidence="1">The sequence shown here is derived from an EMBL/GenBank/DDBJ whole genome shotgun (WGS) entry which is preliminary data.</text>
</comment>